<dbReference type="Pfam" id="PF07963">
    <property type="entry name" value="N_methyl"/>
    <property type="match status" value="1"/>
</dbReference>
<evidence type="ECO:0000313" key="6">
    <source>
        <dbReference type="Proteomes" id="UP000031672"/>
    </source>
</evidence>
<feature type="transmembrane region" description="Helical" evidence="4">
    <location>
        <begin position="12"/>
        <end position="35"/>
    </location>
</feature>
<dbReference type="AlphaFoldDB" id="A0A0C2JKQ3"/>
<proteinExistence type="inferred from homology"/>
<dbReference type="InterPro" id="IPR045584">
    <property type="entry name" value="Pilin-like"/>
</dbReference>
<dbReference type="PROSITE" id="PS00409">
    <property type="entry name" value="PROKAR_NTER_METHYL"/>
    <property type="match status" value="1"/>
</dbReference>
<evidence type="ECO:0000256" key="1">
    <source>
        <dbReference type="ARBA" id="ARBA00005233"/>
    </source>
</evidence>
<evidence type="ECO:0008006" key="7">
    <source>
        <dbReference type="Google" id="ProtNLM"/>
    </source>
</evidence>
<dbReference type="Pfam" id="PF00114">
    <property type="entry name" value="Pilin"/>
    <property type="match status" value="1"/>
</dbReference>
<keyword evidence="3" id="KW-0281">Fimbrium</keyword>
<dbReference type="PANTHER" id="PTHR30093:SF34">
    <property type="entry name" value="PREPILIN PEPTIDASE-DEPENDENT PROTEIN D"/>
    <property type="match status" value="1"/>
</dbReference>
<evidence type="ECO:0000256" key="2">
    <source>
        <dbReference type="ARBA" id="ARBA00022481"/>
    </source>
</evidence>
<dbReference type="InterPro" id="IPR012902">
    <property type="entry name" value="N_methyl_site"/>
</dbReference>
<dbReference type="GO" id="GO:0007155">
    <property type="term" value="P:cell adhesion"/>
    <property type="evidence" value="ECO:0007669"/>
    <property type="project" value="InterPro"/>
</dbReference>
<gene>
    <name evidence="5" type="ORF">OJ16_00175</name>
</gene>
<keyword evidence="4" id="KW-1133">Transmembrane helix</keyword>
<evidence type="ECO:0000313" key="5">
    <source>
        <dbReference type="EMBL" id="KII82182.1"/>
    </source>
</evidence>
<keyword evidence="6" id="KW-1185">Reference proteome</keyword>
<reference evidence="5 6" key="1">
    <citation type="submission" date="2014-11" db="EMBL/GenBank/DDBJ databases">
        <title>Draft Genome Sequence of Vibrio piscirenalis strains CECT 8603T and CECT 8604, two marine Gammaproteobacterium isolated from cultured gilthead sea bream (Sparus aurata).</title>
        <authorList>
            <person name="Arahal D.R."/>
            <person name="Rodrigo-Torres L."/>
            <person name="Lucena T."/>
            <person name="Pujalte M.J."/>
        </authorList>
    </citation>
    <scope>NUCLEOTIDE SEQUENCE [LARGE SCALE GENOMIC DNA]</scope>
    <source>
        <strain evidence="5 6">DCR 1-4-2</strain>
    </source>
</reference>
<dbReference type="STRING" id="1461322.OJ16_00175"/>
<dbReference type="InterPro" id="IPR001082">
    <property type="entry name" value="Pilin"/>
</dbReference>
<dbReference type="Gene3D" id="3.30.700.10">
    <property type="entry name" value="Glycoprotein, Type 4 Pilin"/>
    <property type="match status" value="1"/>
</dbReference>
<name>A0A0C2JKQ3_9VIBR</name>
<organism evidence="5 6">
    <name type="scientific">Vibrio renipiscarius</name>
    <dbReference type="NCBI Taxonomy" id="1461322"/>
    <lineage>
        <taxon>Bacteria</taxon>
        <taxon>Pseudomonadati</taxon>
        <taxon>Pseudomonadota</taxon>
        <taxon>Gammaproteobacteria</taxon>
        <taxon>Vibrionales</taxon>
        <taxon>Vibrionaceae</taxon>
        <taxon>Vibrio</taxon>
    </lineage>
</organism>
<keyword evidence="2" id="KW-0488">Methylation</keyword>
<keyword evidence="4" id="KW-0472">Membrane</keyword>
<comment type="caution">
    <text evidence="5">The sequence shown here is derived from an EMBL/GenBank/DDBJ whole genome shotgun (WGS) entry which is preliminary data.</text>
</comment>
<sequence>MNKQLARAQRGFTLIELMIVVAIIAILSMFAVPAYQNYTTKAHATEMLNSMSAVKTGLAICLASNPASECTPGKHGVPTEQDFNTYTVVSSVSGGTATITSSVKASASKGTITGGQYVKLTAASSASGLVWNIGCSVSGAWCPSN</sequence>
<dbReference type="Proteomes" id="UP000031672">
    <property type="component" value="Unassembled WGS sequence"/>
</dbReference>
<dbReference type="PANTHER" id="PTHR30093">
    <property type="entry name" value="GENERAL SECRETION PATHWAY PROTEIN G"/>
    <property type="match status" value="1"/>
</dbReference>
<accession>A0A0C2P6Z0</accession>
<dbReference type="RefSeq" id="WP_040985971.1">
    <property type="nucleotide sequence ID" value="NZ_JTKH01000001.1"/>
</dbReference>
<dbReference type="SUPFAM" id="SSF54523">
    <property type="entry name" value="Pili subunits"/>
    <property type="match status" value="1"/>
</dbReference>
<protein>
    <recommendedName>
        <fullName evidence="7">Fimbrial protein</fullName>
    </recommendedName>
</protein>
<dbReference type="EMBL" id="JTKH01000001">
    <property type="protein sequence ID" value="KII82182.1"/>
    <property type="molecule type" value="Genomic_DNA"/>
</dbReference>
<evidence type="ECO:0000256" key="4">
    <source>
        <dbReference type="SAM" id="Phobius"/>
    </source>
</evidence>
<dbReference type="NCBIfam" id="TIGR02532">
    <property type="entry name" value="IV_pilin_GFxxxE"/>
    <property type="match status" value="1"/>
</dbReference>
<keyword evidence="4" id="KW-0812">Transmembrane</keyword>
<evidence type="ECO:0000256" key="3">
    <source>
        <dbReference type="RuleBase" id="RU000389"/>
    </source>
</evidence>
<accession>A0A0C2JKQ3</accession>
<dbReference type="GO" id="GO:0043107">
    <property type="term" value="P:type IV pilus-dependent motility"/>
    <property type="evidence" value="ECO:0007669"/>
    <property type="project" value="TreeGrafter"/>
</dbReference>
<dbReference type="GO" id="GO:0044096">
    <property type="term" value="C:type IV pilus"/>
    <property type="evidence" value="ECO:0007669"/>
    <property type="project" value="TreeGrafter"/>
</dbReference>
<comment type="similarity">
    <text evidence="1 3">Belongs to the N-Me-Phe pilin family.</text>
</comment>
<dbReference type="OrthoDB" id="5918848at2"/>